<dbReference type="Pfam" id="PF00931">
    <property type="entry name" value="NB-ARC"/>
    <property type="match status" value="1"/>
</dbReference>
<dbReference type="Gene3D" id="3.80.10.10">
    <property type="entry name" value="Ribonuclease Inhibitor"/>
    <property type="match status" value="1"/>
</dbReference>
<feature type="compositionally biased region" description="Acidic residues" evidence="3">
    <location>
        <begin position="704"/>
        <end position="715"/>
    </location>
</feature>
<dbReference type="InterPro" id="IPR002182">
    <property type="entry name" value="NB-ARC"/>
</dbReference>
<evidence type="ECO:0000313" key="6">
    <source>
        <dbReference type="EMBL" id="KAF8733860.1"/>
    </source>
</evidence>
<dbReference type="InterPro" id="IPR032675">
    <property type="entry name" value="LRR_dom_sf"/>
</dbReference>
<dbReference type="PRINTS" id="PR00364">
    <property type="entry name" value="DISEASERSIST"/>
</dbReference>
<feature type="region of interest" description="Disordered" evidence="3">
    <location>
        <begin position="839"/>
        <end position="873"/>
    </location>
</feature>
<evidence type="ECO:0000259" key="4">
    <source>
        <dbReference type="Pfam" id="PF00931"/>
    </source>
</evidence>
<dbReference type="Gene3D" id="1.10.8.430">
    <property type="entry name" value="Helical domain of apoptotic protease-activating factors"/>
    <property type="match status" value="1"/>
</dbReference>
<feature type="region of interest" description="Disordered" evidence="3">
    <location>
        <begin position="646"/>
        <end position="715"/>
    </location>
</feature>
<dbReference type="InterPro" id="IPR042197">
    <property type="entry name" value="Apaf_helical"/>
</dbReference>
<name>A0A835KIR0_9POAL</name>
<dbReference type="Proteomes" id="UP000636709">
    <property type="component" value="Unassembled WGS sequence"/>
</dbReference>
<sequence length="873" mass="99056">MFHPPTRCYVELEVPSTWFAFAPGGPVKCGAGDGEKTCAIPGQCAEKGLDLHTIWLWLNVNQEFNEINVLQDVLASFGAKYEGFAGNNCKDLLERALKDTIRQKKFLLVMDDVWSEKVWNVLLRSPLSHGASGSRVLVTTRNAGVARGMKAQHLHRVDKLQTEDAWFLLKNQVVLDESDEDDVEALKDIGMEIVETCDCLPLAVKVLGGLLSRKSRTRNVWKDVSNHDTWSTTGVDEDINKAVCLSYEDFPSHLKQCFVYCSLFPKHELIRRGDISRLWIAEGYMHDKMSSKASKALEDLGVEYYRELISRNLLEPDKSFYDMQVCNMHDVVRSFAQYIMKDEGLEDLETMCGFPTHSDGSADGWCSLEELGPLSELQRLEIDGLEKDPSGCVELICWDYACCTQIPNGLGQLPFLDRLSVERAPSIQCIGHDFLFPSLGSEADGDVKGEAPGLAGTRNNRRQSNHISRGSGVAFPKLRELTFEGMPGWTEWDWEHRPPAMPVIKVILINNCKLQRLPAGLAHHACRLRELHLRNMQHLVSVENFPSLVKLGSYDNPRLERISNNPSLQWIDISNCRELKELDGLPSLRSMEWWDCYAEALPQYLQATDLNKLRVDCSRSLLKLIALQDESSEWGKIKHVQQLKAYGHKTKNDEEESNQSSQEDEEANKEEGNQPEVDEVNEDANQGKEEEDADEDKTNHSKEDEADDEADQPEEVDWYIYYTKEPYSFDVYLGESTGAGEKIVYLDLLLGEARGNFTFTCSEQEKVVPAITIPILLLPEPQEGREDRIAPEIQRDHTCSPIARALAVADWQKTPLHARWQWQKTSEWRLERCRSLRDSARERGTRHAPKLRETTAAEAETRTERNGGGSRDE</sequence>
<dbReference type="InterPro" id="IPR044974">
    <property type="entry name" value="Disease_R_plants"/>
</dbReference>
<evidence type="ECO:0000259" key="5">
    <source>
        <dbReference type="Pfam" id="PF23559"/>
    </source>
</evidence>
<dbReference type="InterPro" id="IPR027417">
    <property type="entry name" value="P-loop_NTPase"/>
</dbReference>
<evidence type="ECO:0000313" key="7">
    <source>
        <dbReference type="Proteomes" id="UP000636709"/>
    </source>
</evidence>
<feature type="domain" description="Disease resistance protein winged helix" evidence="5">
    <location>
        <begin position="263"/>
        <end position="336"/>
    </location>
</feature>
<feature type="domain" description="NB-ARC" evidence="4">
    <location>
        <begin position="54"/>
        <end position="175"/>
    </location>
</feature>
<dbReference type="GO" id="GO:0043531">
    <property type="term" value="F:ADP binding"/>
    <property type="evidence" value="ECO:0007669"/>
    <property type="project" value="InterPro"/>
</dbReference>
<dbReference type="Gene3D" id="1.10.10.10">
    <property type="entry name" value="Winged helix-like DNA-binding domain superfamily/Winged helix DNA-binding domain"/>
    <property type="match status" value="1"/>
</dbReference>
<proteinExistence type="predicted"/>
<keyword evidence="1" id="KW-0677">Repeat</keyword>
<evidence type="ECO:0000256" key="3">
    <source>
        <dbReference type="SAM" id="MobiDB-lite"/>
    </source>
</evidence>
<dbReference type="SUPFAM" id="SSF52540">
    <property type="entry name" value="P-loop containing nucleoside triphosphate hydrolases"/>
    <property type="match status" value="1"/>
</dbReference>
<organism evidence="6 7">
    <name type="scientific">Digitaria exilis</name>
    <dbReference type="NCBI Taxonomy" id="1010633"/>
    <lineage>
        <taxon>Eukaryota</taxon>
        <taxon>Viridiplantae</taxon>
        <taxon>Streptophyta</taxon>
        <taxon>Embryophyta</taxon>
        <taxon>Tracheophyta</taxon>
        <taxon>Spermatophyta</taxon>
        <taxon>Magnoliopsida</taxon>
        <taxon>Liliopsida</taxon>
        <taxon>Poales</taxon>
        <taxon>Poaceae</taxon>
        <taxon>PACMAD clade</taxon>
        <taxon>Panicoideae</taxon>
        <taxon>Panicodae</taxon>
        <taxon>Paniceae</taxon>
        <taxon>Anthephorinae</taxon>
        <taxon>Digitaria</taxon>
    </lineage>
</organism>
<evidence type="ECO:0008006" key="8">
    <source>
        <dbReference type="Google" id="ProtNLM"/>
    </source>
</evidence>
<dbReference type="PANTHER" id="PTHR23155:SF1236">
    <property type="entry name" value="NB-ARC DOMAIN CONTAINING PROTEIN, EXPRESSED"/>
    <property type="match status" value="1"/>
</dbReference>
<dbReference type="EMBL" id="JACEFO010001597">
    <property type="protein sequence ID" value="KAF8733860.1"/>
    <property type="molecule type" value="Genomic_DNA"/>
</dbReference>
<gene>
    <name evidence="6" type="ORF">HU200_014711</name>
</gene>
<protein>
    <recommendedName>
        <fullName evidence="8">NB-ARC domain-containing protein</fullName>
    </recommendedName>
</protein>
<dbReference type="OrthoDB" id="589248at2759"/>
<dbReference type="Gene3D" id="3.40.50.300">
    <property type="entry name" value="P-loop containing nucleotide triphosphate hydrolases"/>
    <property type="match status" value="1"/>
</dbReference>
<feature type="compositionally biased region" description="Acidic residues" evidence="3">
    <location>
        <begin position="653"/>
        <end position="668"/>
    </location>
</feature>
<feature type="region of interest" description="Disordered" evidence="3">
    <location>
        <begin position="447"/>
        <end position="469"/>
    </location>
</feature>
<dbReference type="FunFam" id="1.10.10.10:FF:000322">
    <property type="entry name" value="Probable disease resistance protein At1g63360"/>
    <property type="match status" value="1"/>
</dbReference>
<comment type="caution">
    <text evidence="6">The sequence shown here is derived from an EMBL/GenBank/DDBJ whole genome shotgun (WGS) entry which is preliminary data.</text>
</comment>
<evidence type="ECO:0000256" key="2">
    <source>
        <dbReference type="ARBA" id="ARBA00022821"/>
    </source>
</evidence>
<dbReference type="Pfam" id="PF23559">
    <property type="entry name" value="WHD_DRP"/>
    <property type="match status" value="1"/>
</dbReference>
<dbReference type="GO" id="GO:0042742">
    <property type="term" value="P:defense response to bacterium"/>
    <property type="evidence" value="ECO:0007669"/>
    <property type="project" value="UniProtKB-ARBA"/>
</dbReference>
<dbReference type="SUPFAM" id="SSF52058">
    <property type="entry name" value="L domain-like"/>
    <property type="match status" value="1"/>
</dbReference>
<dbReference type="AlphaFoldDB" id="A0A835KIR0"/>
<dbReference type="InterPro" id="IPR036388">
    <property type="entry name" value="WH-like_DNA-bd_sf"/>
</dbReference>
<keyword evidence="2" id="KW-0611">Plant defense</keyword>
<dbReference type="GO" id="GO:0009626">
    <property type="term" value="P:plant-type hypersensitive response"/>
    <property type="evidence" value="ECO:0007669"/>
    <property type="project" value="UniProtKB-ARBA"/>
</dbReference>
<dbReference type="PANTHER" id="PTHR23155">
    <property type="entry name" value="DISEASE RESISTANCE PROTEIN RP"/>
    <property type="match status" value="1"/>
</dbReference>
<dbReference type="InterPro" id="IPR058922">
    <property type="entry name" value="WHD_DRP"/>
</dbReference>
<keyword evidence="7" id="KW-1185">Reference proteome</keyword>
<dbReference type="GO" id="GO:0002758">
    <property type="term" value="P:innate immune response-activating signaling pathway"/>
    <property type="evidence" value="ECO:0007669"/>
    <property type="project" value="UniProtKB-ARBA"/>
</dbReference>
<evidence type="ECO:0000256" key="1">
    <source>
        <dbReference type="ARBA" id="ARBA00022737"/>
    </source>
</evidence>
<accession>A0A835KIR0</accession>
<reference evidence="6" key="1">
    <citation type="submission" date="2020-07" db="EMBL/GenBank/DDBJ databases">
        <title>Genome sequence and genetic diversity analysis of an under-domesticated orphan crop, white fonio (Digitaria exilis).</title>
        <authorList>
            <person name="Bennetzen J.L."/>
            <person name="Chen S."/>
            <person name="Ma X."/>
            <person name="Wang X."/>
            <person name="Yssel A.E.J."/>
            <person name="Chaluvadi S.R."/>
            <person name="Johnson M."/>
            <person name="Gangashetty P."/>
            <person name="Hamidou F."/>
            <person name="Sanogo M.D."/>
            <person name="Zwaenepoel A."/>
            <person name="Wallace J."/>
            <person name="Van De Peer Y."/>
            <person name="Van Deynze A."/>
        </authorList>
    </citation>
    <scope>NUCLEOTIDE SEQUENCE</scope>
    <source>
        <tissue evidence="6">Leaves</tissue>
    </source>
</reference>